<keyword evidence="1" id="KW-0472">Membrane</keyword>
<proteinExistence type="predicted"/>
<name>A0A2S5TE81_9GAMM</name>
<keyword evidence="3" id="KW-1185">Reference proteome</keyword>
<protein>
    <submittedName>
        <fullName evidence="2">Uncharacterized protein</fullName>
    </submittedName>
</protein>
<feature type="transmembrane region" description="Helical" evidence="1">
    <location>
        <begin position="27"/>
        <end position="45"/>
    </location>
</feature>
<accession>A0A2S5TE81</accession>
<evidence type="ECO:0000313" key="2">
    <source>
        <dbReference type="EMBL" id="PPE73295.1"/>
    </source>
</evidence>
<dbReference type="AlphaFoldDB" id="A0A2S5TE81"/>
<dbReference type="OrthoDB" id="7580644at2"/>
<feature type="transmembrane region" description="Helical" evidence="1">
    <location>
        <begin position="57"/>
        <end position="82"/>
    </location>
</feature>
<organism evidence="2 3">
    <name type="scientific">Solimonas fluminis</name>
    <dbReference type="NCBI Taxonomy" id="2086571"/>
    <lineage>
        <taxon>Bacteria</taxon>
        <taxon>Pseudomonadati</taxon>
        <taxon>Pseudomonadota</taxon>
        <taxon>Gammaproteobacteria</taxon>
        <taxon>Nevskiales</taxon>
        <taxon>Nevskiaceae</taxon>
        <taxon>Solimonas</taxon>
    </lineage>
</organism>
<feature type="transmembrane region" description="Helical" evidence="1">
    <location>
        <begin position="102"/>
        <end position="122"/>
    </location>
</feature>
<gene>
    <name evidence="2" type="ORF">C3942_13555</name>
</gene>
<dbReference type="Proteomes" id="UP000238220">
    <property type="component" value="Unassembled WGS sequence"/>
</dbReference>
<evidence type="ECO:0000256" key="1">
    <source>
        <dbReference type="SAM" id="Phobius"/>
    </source>
</evidence>
<dbReference type="EMBL" id="PSNW01000007">
    <property type="protein sequence ID" value="PPE73295.1"/>
    <property type="molecule type" value="Genomic_DNA"/>
</dbReference>
<reference evidence="2 3" key="1">
    <citation type="submission" date="2018-02" db="EMBL/GenBank/DDBJ databases">
        <title>Genome sequencing of Solimonas sp. HR-BB.</title>
        <authorList>
            <person name="Lee Y."/>
            <person name="Jeon C.O."/>
        </authorList>
    </citation>
    <scope>NUCLEOTIDE SEQUENCE [LARGE SCALE GENOMIC DNA]</scope>
    <source>
        <strain evidence="2 3">HR-BB</strain>
    </source>
</reference>
<comment type="caution">
    <text evidence="2">The sequence shown here is derived from an EMBL/GenBank/DDBJ whole genome shotgun (WGS) entry which is preliminary data.</text>
</comment>
<sequence>MEYAIGVVLALAVSLLARWVGFDRDRSFYPTILIVIASYYVLFAVMGGSLQALLPEAAVFGGFLLLAIGGYKLSPWIVVLALLGHGLFDGFHPFDNPGLPTWWPGFCLGYDLAAAGFLSWNIQQARGRRLRME</sequence>
<keyword evidence="1" id="KW-1133">Transmembrane helix</keyword>
<dbReference type="RefSeq" id="WP_104230891.1">
    <property type="nucleotide sequence ID" value="NZ_PSNW01000007.1"/>
</dbReference>
<keyword evidence="1" id="KW-0812">Transmembrane</keyword>
<evidence type="ECO:0000313" key="3">
    <source>
        <dbReference type="Proteomes" id="UP000238220"/>
    </source>
</evidence>